<evidence type="ECO:0000256" key="1">
    <source>
        <dbReference type="ARBA" id="ARBA00004141"/>
    </source>
</evidence>
<dbReference type="GO" id="GO:0098700">
    <property type="term" value="P:neurotransmitter loading into synaptic vesicle"/>
    <property type="evidence" value="ECO:0007669"/>
    <property type="project" value="TreeGrafter"/>
</dbReference>
<dbReference type="Pfam" id="PF07690">
    <property type="entry name" value="MFS_1"/>
    <property type="match status" value="1"/>
</dbReference>
<dbReference type="GO" id="GO:0005326">
    <property type="term" value="F:neurotransmitter transmembrane transporter activity"/>
    <property type="evidence" value="ECO:0007669"/>
    <property type="project" value="TreeGrafter"/>
</dbReference>
<reference evidence="5" key="1">
    <citation type="submission" date="2018-11" db="EMBL/GenBank/DDBJ databases">
        <authorList>
            <consortium name="Pathogen Informatics"/>
        </authorList>
    </citation>
    <scope>NUCLEOTIDE SEQUENCE</scope>
</reference>
<evidence type="ECO:0008006" key="7">
    <source>
        <dbReference type="Google" id="ProtNLM"/>
    </source>
</evidence>
<evidence type="ECO:0000313" key="5">
    <source>
        <dbReference type="EMBL" id="VEL15728.1"/>
    </source>
</evidence>
<comment type="caution">
    <text evidence="5">The sequence shown here is derived from an EMBL/GenBank/DDBJ whole genome shotgun (WGS) entry which is preliminary data.</text>
</comment>
<dbReference type="SUPFAM" id="SSF103473">
    <property type="entry name" value="MFS general substrate transporter"/>
    <property type="match status" value="1"/>
</dbReference>
<dbReference type="Gene3D" id="1.20.1250.20">
    <property type="entry name" value="MFS general substrate transporter like domains"/>
    <property type="match status" value="1"/>
</dbReference>
<dbReference type="AlphaFoldDB" id="A0A3S5AGA2"/>
<proteinExistence type="predicted"/>
<dbReference type="PANTHER" id="PTHR11662:SF456">
    <property type="entry name" value="VESICULAR GLUTAMATE TRANSPORTER, ISOFORM A"/>
    <property type="match status" value="1"/>
</dbReference>
<organism evidence="5 6">
    <name type="scientific">Protopolystoma xenopodis</name>
    <dbReference type="NCBI Taxonomy" id="117903"/>
    <lineage>
        <taxon>Eukaryota</taxon>
        <taxon>Metazoa</taxon>
        <taxon>Spiralia</taxon>
        <taxon>Lophotrochozoa</taxon>
        <taxon>Platyhelminthes</taxon>
        <taxon>Monogenea</taxon>
        <taxon>Polyopisthocotylea</taxon>
        <taxon>Polystomatidea</taxon>
        <taxon>Polystomatidae</taxon>
        <taxon>Protopolystoma</taxon>
    </lineage>
</organism>
<evidence type="ECO:0000256" key="4">
    <source>
        <dbReference type="ARBA" id="ARBA00023136"/>
    </source>
</evidence>
<keyword evidence="2" id="KW-0812">Transmembrane</keyword>
<sequence length="140" mass="15521">MFLQSGHKPDIVWTPADQGLVDSSFFYGYLITQIPGGVIASKFPANKLFGIAVGGTAFINLFQPLACRSHFIVVMLLRFCQGLIENICNKMGLIGRLTTKSAARDWEISVSMFLVCSFRNGVCVSSWKITAFAYDVLEVW</sequence>
<keyword evidence="3" id="KW-1133">Transmembrane helix</keyword>
<comment type="subcellular location">
    <subcellularLocation>
        <location evidence="1">Membrane</location>
        <topology evidence="1">Multi-pass membrane protein</topology>
    </subcellularLocation>
</comment>
<dbReference type="Proteomes" id="UP000784294">
    <property type="component" value="Unassembled WGS sequence"/>
</dbReference>
<accession>A0A3S5AGA2</accession>
<dbReference type="InterPro" id="IPR011701">
    <property type="entry name" value="MFS"/>
</dbReference>
<name>A0A3S5AGA2_9PLAT</name>
<dbReference type="GO" id="GO:0005313">
    <property type="term" value="F:L-glutamate transmembrane transporter activity"/>
    <property type="evidence" value="ECO:0007669"/>
    <property type="project" value="TreeGrafter"/>
</dbReference>
<dbReference type="GO" id="GO:0050803">
    <property type="term" value="P:regulation of synapse structure or activity"/>
    <property type="evidence" value="ECO:0007669"/>
    <property type="project" value="TreeGrafter"/>
</dbReference>
<dbReference type="OrthoDB" id="2985014at2759"/>
<dbReference type="PANTHER" id="PTHR11662">
    <property type="entry name" value="SOLUTE CARRIER FAMILY 17"/>
    <property type="match status" value="1"/>
</dbReference>
<evidence type="ECO:0000256" key="2">
    <source>
        <dbReference type="ARBA" id="ARBA00022692"/>
    </source>
</evidence>
<dbReference type="EMBL" id="CAAALY010025646">
    <property type="protein sequence ID" value="VEL15728.1"/>
    <property type="molecule type" value="Genomic_DNA"/>
</dbReference>
<keyword evidence="6" id="KW-1185">Reference proteome</keyword>
<keyword evidence="4" id="KW-0472">Membrane</keyword>
<dbReference type="InterPro" id="IPR036259">
    <property type="entry name" value="MFS_trans_sf"/>
</dbReference>
<dbReference type="GO" id="GO:0030672">
    <property type="term" value="C:synaptic vesicle membrane"/>
    <property type="evidence" value="ECO:0007669"/>
    <property type="project" value="TreeGrafter"/>
</dbReference>
<evidence type="ECO:0000256" key="3">
    <source>
        <dbReference type="ARBA" id="ARBA00022989"/>
    </source>
</evidence>
<protein>
    <recommendedName>
        <fullName evidence="7">Major facilitator superfamily (MFS) profile domain-containing protein</fullName>
    </recommendedName>
</protein>
<gene>
    <name evidence="5" type="ORF">PXEA_LOCUS9168</name>
</gene>
<dbReference type="GO" id="GO:0035249">
    <property type="term" value="P:synaptic transmission, glutamatergic"/>
    <property type="evidence" value="ECO:0007669"/>
    <property type="project" value="TreeGrafter"/>
</dbReference>
<evidence type="ECO:0000313" key="6">
    <source>
        <dbReference type="Proteomes" id="UP000784294"/>
    </source>
</evidence>
<dbReference type="GO" id="GO:0060076">
    <property type="term" value="C:excitatory synapse"/>
    <property type="evidence" value="ECO:0007669"/>
    <property type="project" value="TreeGrafter"/>
</dbReference>
<dbReference type="InterPro" id="IPR050382">
    <property type="entry name" value="MFS_Na/Anion_cotransporter"/>
</dbReference>